<keyword evidence="11" id="KW-1185">Reference proteome</keyword>
<dbReference type="OrthoDB" id="9810950at2"/>
<reference evidence="10 11" key="1">
    <citation type="submission" date="2017-01" db="EMBL/GenBank/DDBJ databases">
        <authorList>
            <person name="Mah S.A."/>
            <person name="Swanson W.J."/>
            <person name="Moy G.W."/>
            <person name="Vacquier V.D."/>
        </authorList>
    </citation>
    <scope>NUCLEOTIDE SEQUENCE [LARGE SCALE GENOMIC DNA]</scope>
    <source>
        <strain evidence="10 11">DSM 45758</strain>
    </source>
</reference>
<dbReference type="GO" id="GO:0016020">
    <property type="term" value="C:membrane"/>
    <property type="evidence" value="ECO:0007669"/>
    <property type="project" value="UniProtKB-SubCell"/>
</dbReference>
<keyword evidence="3" id="KW-0328">Glycosyltransferase</keyword>
<evidence type="ECO:0000256" key="5">
    <source>
        <dbReference type="SAM" id="MobiDB-lite"/>
    </source>
</evidence>
<comment type="subcellular location">
    <subcellularLocation>
        <location evidence="1">Membrane</location>
    </subcellularLocation>
</comment>
<dbReference type="Pfam" id="PF04101">
    <property type="entry name" value="Glyco_tran_28_C"/>
    <property type="match status" value="1"/>
</dbReference>
<dbReference type="SUPFAM" id="SSF53756">
    <property type="entry name" value="UDP-Glycosyltransferase/glycogen phosphorylase"/>
    <property type="match status" value="1"/>
</dbReference>
<dbReference type="Pfam" id="PF06925">
    <property type="entry name" value="MGDG_synth"/>
    <property type="match status" value="1"/>
</dbReference>
<evidence type="ECO:0000256" key="2">
    <source>
        <dbReference type="ARBA" id="ARBA00006962"/>
    </source>
</evidence>
<dbReference type="Pfam" id="PF03007">
    <property type="entry name" value="WS_DGAT_cat"/>
    <property type="match status" value="1"/>
</dbReference>
<dbReference type="GO" id="GO:0009247">
    <property type="term" value="P:glycolipid biosynthetic process"/>
    <property type="evidence" value="ECO:0007669"/>
    <property type="project" value="InterPro"/>
</dbReference>
<evidence type="ECO:0000259" key="6">
    <source>
        <dbReference type="Pfam" id="PF03007"/>
    </source>
</evidence>
<dbReference type="InterPro" id="IPR050519">
    <property type="entry name" value="Glycosyltransf_28_UgtP"/>
</dbReference>
<dbReference type="InterPro" id="IPR007235">
    <property type="entry name" value="Glyco_trans_28_C"/>
</dbReference>
<dbReference type="PANTHER" id="PTHR43025">
    <property type="entry name" value="MONOGALACTOSYLDIACYLGLYCEROL SYNTHASE"/>
    <property type="match status" value="1"/>
</dbReference>
<dbReference type="Gene3D" id="3.40.50.2000">
    <property type="entry name" value="Glycogen Phosphorylase B"/>
    <property type="match status" value="1"/>
</dbReference>
<accession>A0A1N7BPK9</accession>
<dbReference type="STRING" id="1198245.SAMN05444858_111128"/>
<feature type="region of interest" description="Disordered" evidence="5">
    <location>
        <begin position="585"/>
        <end position="615"/>
    </location>
</feature>
<dbReference type="InterPro" id="IPR009721">
    <property type="entry name" value="O-acyltransferase_WSD1_C"/>
</dbReference>
<feature type="region of interest" description="Disordered" evidence="5">
    <location>
        <begin position="871"/>
        <end position="927"/>
    </location>
</feature>
<dbReference type="Proteomes" id="UP000186004">
    <property type="component" value="Unassembled WGS sequence"/>
</dbReference>
<dbReference type="GO" id="GO:0045017">
    <property type="term" value="P:glycerolipid biosynthetic process"/>
    <property type="evidence" value="ECO:0007669"/>
    <property type="project" value="InterPro"/>
</dbReference>
<dbReference type="AlphaFoldDB" id="A0A1N7BPK9"/>
<organism evidence="10 11">
    <name type="scientific">Micromonospora avicenniae</name>
    <dbReference type="NCBI Taxonomy" id="1198245"/>
    <lineage>
        <taxon>Bacteria</taxon>
        <taxon>Bacillati</taxon>
        <taxon>Actinomycetota</taxon>
        <taxon>Actinomycetes</taxon>
        <taxon>Micromonosporales</taxon>
        <taxon>Micromonosporaceae</taxon>
        <taxon>Micromonospora</taxon>
    </lineage>
</organism>
<feature type="domain" description="Glycosyl transferase family 28 C-terminal" evidence="7">
    <location>
        <begin position="218"/>
        <end position="333"/>
    </location>
</feature>
<gene>
    <name evidence="10" type="ORF">SAMN05444858_111128</name>
</gene>
<dbReference type="RefSeq" id="WP_076471607.1">
    <property type="nucleotide sequence ID" value="NZ_FTNF01000011.1"/>
</dbReference>
<keyword evidence="4 10" id="KW-0808">Transferase</keyword>
<dbReference type="Gene3D" id="3.30.559.10">
    <property type="entry name" value="Chloramphenicol acetyltransferase-like domain"/>
    <property type="match status" value="1"/>
</dbReference>
<keyword evidence="10" id="KW-0012">Acyltransferase</keyword>
<dbReference type="InterPro" id="IPR004255">
    <property type="entry name" value="O-acyltransferase_WSD1_N"/>
</dbReference>
<dbReference type="GO" id="GO:0004144">
    <property type="term" value="F:diacylglycerol O-acyltransferase activity"/>
    <property type="evidence" value="ECO:0007669"/>
    <property type="project" value="InterPro"/>
</dbReference>
<dbReference type="InterPro" id="IPR009695">
    <property type="entry name" value="Diacylglyc_glucosyltr_N"/>
</dbReference>
<dbReference type="EMBL" id="FTNF01000011">
    <property type="protein sequence ID" value="SIR53311.1"/>
    <property type="molecule type" value="Genomic_DNA"/>
</dbReference>
<name>A0A1N7BPK9_9ACTN</name>
<feature type="domain" description="O-acyltransferase WSD1 C-terminal" evidence="9">
    <location>
        <begin position="715"/>
        <end position="857"/>
    </location>
</feature>
<evidence type="ECO:0000259" key="9">
    <source>
        <dbReference type="Pfam" id="PF06974"/>
    </source>
</evidence>
<evidence type="ECO:0000256" key="3">
    <source>
        <dbReference type="ARBA" id="ARBA00022676"/>
    </source>
</evidence>
<evidence type="ECO:0000313" key="10">
    <source>
        <dbReference type="EMBL" id="SIR53311.1"/>
    </source>
</evidence>
<evidence type="ECO:0000256" key="1">
    <source>
        <dbReference type="ARBA" id="ARBA00004370"/>
    </source>
</evidence>
<comment type="similarity">
    <text evidence="2">Belongs to the glycosyltransferase 28 family.</text>
</comment>
<proteinExistence type="inferred from homology"/>
<dbReference type="Pfam" id="PF06974">
    <property type="entry name" value="WS_DGAT_C"/>
    <property type="match status" value="1"/>
</dbReference>
<evidence type="ECO:0000313" key="11">
    <source>
        <dbReference type="Proteomes" id="UP000186004"/>
    </source>
</evidence>
<dbReference type="InterPro" id="IPR023213">
    <property type="entry name" value="CAT-like_dom_sf"/>
</dbReference>
<feature type="domain" description="O-acyltransferase WSD1-like N-terminal" evidence="6">
    <location>
        <begin position="432"/>
        <end position="667"/>
    </location>
</feature>
<protein>
    <submittedName>
        <fullName evidence="10">Acyltransferase, WS/DGAT/MGAT</fullName>
    </submittedName>
</protein>
<evidence type="ECO:0000259" key="8">
    <source>
        <dbReference type="Pfam" id="PF06925"/>
    </source>
</evidence>
<feature type="compositionally biased region" description="Basic and acidic residues" evidence="5">
    <location>
        <begin position="602"/>
        <end position="615"/>
    </location>
</feature>
<dbReference type="GO" id="GO:0016758">
    <property type="term" value="F:hexosyltransferase activity"/>
    <property type="evidence" value="ECO:0007669"/>
    <property type="project" value="InterPro"/>
</dbReference>
<dbReference type="SUPFAM" id="SSF52777">
    <property type="entry name" value="CoA-dependent acyltransferases"/>
    <property type="match status" value="1"/>
</dbReference>
<evidence type="ECO:0000256" key="4">
    <source>
        <dbReference type="ARBA" id="ARBA00022679"/>
    </source>
</evidence>
<evidence type="ECO:0000259" key="7">
    <source>
        <dbReference type="Pfam" id="PF04101"/>
    </source>
</evidence>
<sequence length="927" mass="98028">MTAPVAPEPAEPVARRVLIVSADIGGGHDATGRALEERIRAIWPGSRVGWVDTLDVMGPGVGRGFRRTYVTNVGVTPWLYEFFWASLWRHHWFAATAKWFTGSWAGRRLAPVVEAFDPDLIVSTYPLGSAGLAWLRRRRGLGVPVGAWISDFAPHPFWVYPNLDLNVVVHPAAMPVAAAAATGATLGVCAPPVLDSFRPGDRVEAARRCDLDPERAAVLVACGSYGFGAVEEAIQALVGVGDPIQVVAVCGRNERLAARLEALDVPPGRLVVRRWVDDMPTLLQAARLLVTNAGGATALEALATGTPIVMYRPIAAHGAANAALMAAAGLAETAHTPQTLVAGVRTRLRLPPRPVEVPPDGQLPDLGLSALAGSRGPADGPGGRLVPSAAEEYLAVAPPAAGGVAARAGLDDGGARGRDRGAARGRRASWPLRAQDAFFLYVQTPTEPQQIGTVLELGPRSEGVPVTRAQLTAMMAQRLPGITTLRRRPVDRGPWRRPGWVIERFVDPAAHLDEVHVPPGDDGTAAIDRFWSEPLPHDRPLWRLLLISGLPGDRTRLAVKLHHCLGDGVSVIAVVRRLLDTVETPAARTRRKAPPSPPRAVTPEERSAGLAHARETAHRLRRVARGLVRLATLGSTPRTPLNQRIDTSRRQLVSVSLPAADVLRAARACRAHPSELMLALAAGALRSAHPDPVPPLLRVIFAVSRDARRRAPTQGNWTGAVSLDLPLRPMPPQDRVAEVRRTLRGALGSGEVEAAGLVMRALGALPAPAHAALARRFYTSRRLNVVVSYMPTSFPMRVLADAPVLAAAPVVALAEDVHIGIAVLRSGASFEVGVILNAALADVGNAIVAALRTGLAELLVDTDTGVPGAAGHDIRATGRTGDAAANDGVPVGADQGRRETPLVGETPGTATNGRTERAVPPGVPRCV</sequence>
<dbReference type="PANTHER" id="PTHR43025:SF3">
    <property type="entry name" value="MONOGALACTOSYLDIACYLGLYCEROL SYNTHASE 1, CHLOROPLASTIC"/>
    <property type="match status" value="1"/>
</dbReference>
<feature type="domain" description="Diacylglycerol glucosyltransferase N-terminal" evidence="8">
    <location>
        <begin position="32"/>
        <end position="171"/>
    </location>
</feature>